<reference evidence="4" key="1">
    <citation type="submission" date="2025-08" db="UniProtKB">
        <authorList>
            <consortium name="RefSeq"/>
        </authorList>
    </citation>
    <scope>IDENTIFICATION</scope>
    <source>
        <tissue evidence="4">Whole organism</tissue>
    </source>
</reference>
<organism evidence="3 4">
    <name type="scientific">Hyalella azteca</name>
    <name type="common">Amphipod</name>
    <dbReference type="NCBI Taxonomy" id="294128"/>
    <lineage>
        <taxon>Eukaryota</taxon>
        <taxon>Metazoa</taxon>
        <taxon>Ecdysozoa</taxon>
        <taxon>Arthropoda</taxon>
        <taxon>Crustacea</taxon>
        <taxon>Multicrustacea</taxon>
        <taxon>Malacostraca</taxon>
        <taxon>Eumalacostraca</taxon>
        <taxon>Peracarida</taxon>
        <taxon>Amphipoda</taxon>
        <taxon>Senticaudata</taxon>
        <taxon>Talitrida</taxon>
        <taxon>Talitroidea</taxon>
        <taxon>Hyalellidae</taxon>
        <taxon>Hyalella</taxon>
    </lineage>
</organism>
<dbReference type="OrthoDB" id="6370080at2759"/>
<proteinExistence type="predicted"/>
<dbReference type="PROSITE" id="PS50181">
    <property type="entry name" value="FBOX"/>
    <property type="match status" value="1"/>
</dbReference>
<dbReference type="KEGG" id="hazt:108681580"/>
<evidence type="ECO:0000259" key="2">
    <source>
        <dbReference type="PROSITE" id="PS50181"/>
    </source>
</evidence>
<name>A0A8B7PIW8_HYAAZ</name>
<gene>
    <name evidence="4" type="primary">LOC108681580</name>
</gene>
<feature type="compositionally biased region" description="Acidic residues" evidence="1">
    <location>
        <begin position="659"/>
        <end position="673"/>
    </location>
</feature>
<dbReference type="RefSeq" id="XP_018026114.1">
    <property type="nucleotide sequence ID" value="XM_018170625.2"/>
</dbReference>
<dbReference type="InterPro" id="IPR036047">
    <property type="entry name" value="F-box-like_dom_sf"/>
</dbReference>
<dbReference type="CDD" id="cd09917">
    <property type="entry name" value="F-box_SF"/>
    <property type="match status" value="1"/>
</dbReference>
<dbReference type="AlphaFoldDB" id="A0A8B7PIW8"/>
<dbReference type="SUPFAM" id="SSF81383">
    <property type="entry name" value="F-box domain"/>
    <property type="match status" value="1"/>
</dbReference>
<feature type="domain" description="F-box" evidence="2">
    <location>
        <begin position="133"/>
        <end position="183"/>
    </location>
</feature>
<dbReference type="InterPro" id="IPR001810">
    <property type="entry name" value="F-box_dom"/>
</dbReference>
<protein>
    <submittedName>
        <fullName evidence="4">Uncharacterized protein LOC108681580 isoform X1</fullName>
    </submittedName>
</protein>
<dbReference type="GeneID" id="108681580"/>
<dbReference type="Gene3D" id="3.80.10.10">
    <property type="entry name" value="Ribonuclease Inhibitor"/>
    <property type="match status" value="1"/>
</dbReference>
<dbReference type="Proteomes" id="UP000694843">
    <property type="component" value="Unplaced"/>
</dbReference>
<evidence type="ECO:0000256" key="1">
    <source>
        <dbReference type="SAM" id="MobiDB-lite"/>
    </source>
</evidence>
<sequence>MEWDLNKKRGQMRLWGYKFPDLTSKIAPVNIAIVDLPLSVTKDEIAAQFSIDLDCITLKRKRGKKSASAIIVLPSWRESARILSSLDAVFFGKHKAFLRQSYDSDASRPSSQHYKPHRLSSEEFDLSPARSGQPTLHVLNDDVLLHIMKYLNVAEKLMLEAVCRRFQSLVYRELGQNNVIDFFTDDGCVWQSAHSNLPICRSESPAQLTQGLKLCTYKMLIMNANHLTTLRLDEYRCIFDVNVFAAIGRLAVNLEDLCLQFSLKRSHYTPMKTIFSRCTKLRTFCLEGRIDTDELLRDLQQCKCLEVLRLGRVENLNWALLSKLKIPLKELSIHNVETLENFYSLETNECHLDFAFNSSLTAFRMFNNILLPNLEIWLGETLLSSMARKCPALTQLQLDCSWYSSRNFKPFNNLKVLHFIASDHDKIEVLLKSALPDLEDLYIEFSKEKVYNMHAENEVLAIDFSLAPTSVTSLTLPSVALDDNSYKNLLRMPKLQRVFVKSKKFSMAQLKLLVAHVQLVEIGAAMLSVDLSTAQELAALRRKALAEGRAKFPSQSLDHDEPLVLHVNYAHHVAFADPLIKIKDHKLNSYIYERVGSCLFDNEWLDFGHDFLQQAAGKELLDTDDEDVPYGDMYDDWYDDHDDDFDDYAFSSSDHDDNGGDDWLYDEELDEDI</sequence>
<keyword evidence="3" id="KW-1185">Reference proteome</keyword>
<evidence type="ECO:0000313" key="3">
    <source>
        <dbReference type="Proteomes" id="UP000694843"/>
    </source>
</evidence>
<dbReference type="InterPro" id="IPR032675">
    <property type="entry name" value="LRR_dom_sf"/>
</dbReference>
<dbReference type="Gene3D" id="1.20.1280.50">
    <property type="match status" value="1"/>
</dbReference>
<accession>A0A8B7PIW8</accession>
<dbReference type="SUPFAM" id="SSF52047">
    <property type="entry name" value="RNI-like"/>
    <property type="match status" value="1"/>
</dbReference>
<feature type="region of interest" description="Disordered" evidence="1">
    <location>
        <begin position="648"/>
        <end position="673"/>
    </location>
</feature>
<dbReference type="Pfam" id="PF00646">
    <property type="entry name" value="F-box"/>
    <property type="match status" value="1"/>
</dbReference>
<evidence type="ECO:0000313" key="4">
    <source>
        <dbReference type="RefSeq" id="XP_018026114.1"/>
    </source>
</evidence>